<evidence type="ECO:0000313" key="4">
    <source>
        <dbReference type="EMBL" id="KAD6118783.1"/>
    </source>
</evidence>
<dbReference type="Proteomes" id="UP000326396">
    <property type="component" value="Linkage Group LG13"/>
</dbReference>
<keyword evidence="1" id="KW-0863">Zinc-finger</keyword>
<dbReference type="InterPro" id="IPR001841">
    <property type="entry name" value="Znf_RING"/>
</dbReference>
<dbReference type="AlphaFoldDB" id="A0A5N6P9R6"/>
<dbReference type="PANTHER" id="PTHR31150:SF19">
    <property type="entry name" value="RING-TYPE DOMAIN-CONTAINING PROTEIN"/>
    <property type="match status" value="1"/>
</dbReference>
<name>A0A5N6P9R6_9ASTR</name>
<evidence type="ECO:0000259" key="3">
    <source>
        <dbReference type="PROSITE" id="PS50089"/>
    </source>
</evidence>
<comment type="caution">
    <text evidence="4">The sequence shown here is derived from an EMBL/GenBank/DDBJ whole genome shotgun (WGS) entry which is preliminary data.</text>
</comment>
<protein>
    <recommendedName>
        <fullName evidence="3">RING-type domain-containing protein</fullName>
    </recommendedName>
</protein>
<evidence type="ECO:0000256" key="1">
    <source>
        <dbReference type="PROSITE-ProRule" id="PRU00175"/>
    </source>
</evidence>
<keyword evidence="1" id="KW-0862">Zinc</keyword>
<gene>
    <name evidence="4" type="ORF">E3N88_10054</name>
</gene>
<feature type="compositionally biased region" description="Polar residues" evidence="2">
    <location>
        <begin position="611"/>
        <end position="625"/>
    </location>
</feature>
<reference evidence="4 5" key="1">
    <citation type="submission" date="2019-05" db="EMBL/GenBank/DDBJ databases">
        <title>Mikania micrantha, genome provides insights into the molecular mechanism of rapid growth.</title>
        <authorList>
            <person name="Liu B."/>
        </authorList>
    </citation>
    <scope>NUCLEOTIDE SEQUENCE [LARGE SCALE GENOMIC DNA]</scope>
    <source>
        <strain evidence="4">NLD-2019</strain>
        <tissue evidence="4">Leaf</tissue>
    </source>
</reference>
<proteinExistence type="predicted"/>
<dbReference type="CDD" id="cd16448">
    <property type="entry name" value="RING-H2"/>
    <property type="match status" value="1"/>
</dbReference>
<dbReference type="OrthoDB" id="1887047at2759"/>
<dbReference type="SUPFAM" id="SSF57850">
    <property type="entry name" value="RING/U-box"/>
    <property type="match status" value="1"/>
</dbReference>
<dbReference type="PANTHER" id="PTHR31150">
    <property type="entry name" value="EXPRESSED PROTEIN"/>
    <property type="match status" value="1"/>
</dbReference>
<keyword evidence="5" id="KW-1185">Reference proteome</keyword>
<feature type="region of interest" description="Disordered" evidence="2">
    <location>
        <begin position="590"/>
        <end position="629"/>
    </location>
</feature>
<evidence type="ECO:0000256" key="2">
    <source>
        <dbReference type="SAM" id="MobiDB-lite"/>
    </source>
</evidence>
<organism evidence="4 5">
    <name type="scientific">Mikania micrantha</name>
    <name type="common">bitter vine</name>
    <dbReference type="NCBI Taxonomy" id="192012"/>
    <lineage>
        <taxon>Eukaryota</taxon>
        <taxon>Viridiplantae</taxon>
        <taxon>Streptophyta</taxon>
        <taxon>Embryophyta</taxon>
        <taxon>Tracheophyta</taxon>
        <taxon>Spermatophyta</taxon>
        <taxon>Magnoliopsida</taxon>
        <taxon>eudicotyledons</taxon>
        <taxon>Gunneridae</taxon>
        <taxon>Pentapetalae</taxon>
        <taxon>asterids</taxon>
        <taxon>campanulids</taxon>
        <taxon>Asterales</taxon>
        <taxon>Asteraceae</taxon>
        <taxon>Asteroideae</taxon>
        <taxon>Heliantheae alliance</taxon>
        <taxon>Eupatorieae</taxon>
        <taxon>Mikania</taxon>
    </lineage>
</organism>
<dbReference type="EMBL" id="SZYD01000005">
    <property type="protein sequence ID" value="KAD6118783.1"/>
    <property type="molecule type" value="Genomic_DNA"/>
</dbReference>
<sequence>MMGNNRTNEKGKVPTSAGSLIEVNNDYANCSSSNTHPPSGANFFEGKVEEDTFDCLLDMASSFAELQEFHHSVAQGIPETVANPRDYLVNPNSVQNPQLHMSSNSGNSNLLGLPVLPDWDMSWGQQCMNQRHNAGGVSTFGGESSFASLYRPQVDRDITGSSFLFHPRESAPIHTRNNAIFNQSQIGIQENFEGSFLSLGIGGTEESVSRSQLGSRETSDKLKEATSNELKMARARKATGQMLGQTLDAGFSGFQSNNSAFSNLYCHENRMTSTKNEVGFHGNLNSWPTTDLQHFFQMQQNDMQHVKNLRSGFGHSRDEKLKEAVSTELKMVHAQKATGQTSGKALNAGSMGFQSNTSGFSNQFSNMDRMNSSNNGVGVLGTLNSGLGASPHHILQMQQNDSRNIRSGDLEHYRAFIGNQPLRPESVGGNSALVFNSQQGNLSKPWELEKPSWLASYHTPYEQLQYIRSTAANGPNYAGQDISQNVTSSQVLGGNIACQRTAVPQVSRADISSADIEAPFLKRLGVEFNVRNSLQTNQRHLSPMGTSLQTTSTGEICQFPDIGLARRTDNVVRPSIGRTDGTSVITSQEAFSAHGQHPNSHIQLAKGHQEAPSTNDSTVGQSQKPNVHIRPHHKRSAVVPHPASHWVQRQKIIHPTIHHSTLKPFIPVTTAQTHPAIPIRSRIQHAYPTAAHIRSVVPYASSLRPRVPVTTAPSVSHITWKDPEATPKLSGYKCFLCKRDLALTSEGAVYQPAAPPPTAVLPCGHSFHDQCLQNITPDDQAKDPPCIPCAIGEQ</sequence>
<evidence type="ECO:0000313" key="5">
    <source>
        <dbReference type="Proteomes" id="UP000326396"/>
    </source>
</evidence>
<dbReference type="GO" id="GO:0008270">
    <property type="term" value="F:zinc ion binding"/>
    <property type="evidence" value="ECO:0007669"/>
    <property type="project" value="UniProtKB-KW"/>
</dbReference>
<dbReference type="PROSITE" id="PS50089">
    <property type="entry name" value="ZF_RING_2"/>
    <property type="match status" value="1"/>
</dbReference>
<feature type="domain" description="RING-type" evidence="3">
    <location>
        <begin position="734"/>
        <end position="789"/>
    </location>
</feature>
<accession>A0A5N6P9R6</accession>
<keyword evidence="1" id="KW-0479">Metal-binding</keyword>